<proteinExistence type="inferred from homology"/>
<dbReference type="EMBL" id="JAQIZT010000001">
    <property type="protein sequence ID" value="KAJ7013537.1"/>
    <property type="molecule type" value="Genomic_DNA"/>
</dbReference>
<evidence type="ECO:0000259" key="6">
    <source>
        <dbReference type="SMART" id="SM00835"/>
    </source>
</evidence>
<organism evidence="7 8">
    <name type="scientific">Populus alba x Populus x berolinensis</name>
    <dbReference type="NCBI Taxonomy" id="444605"/>
    <lineage>
        <taxon>Eukaryota</taxon>
        <taxon>Viridiplantae</taxon>
        <taxon>Streptophyta</taxon>
        <taxon>Embryophyta</taxon>
        <taxon>Tracheophyta</taxon>
        <taxon>Spermatophyta</taxon>
        <taxon>Magnoliopsida</taxon>
        <taxon>eudicotyledons</taxon>
        <taxon>Gunneridae</taxon>
        <taxon>Pentapetalae</taxon>
        <taxon>rosids</taxon>
        <taxon>fabids</taxon>
        <taxon>Malpighiales</taxon>
        <taxon>Salicaceae</taxon>
        <taxon>Saliceae</taxon>
        <taxon>Populus</taxon>
    </lineage>
</organism>
<dbReference type="FunFam" id="2.60.120.10:FF:000073">
    <property type="entry name" value="Glycinin G1"/>
    <property type="match status" value="1"/>
</dbReference>
<evidence type="ECO:0000313" key="7">
    <source>
        <dbReference type="EMBL" id="KAJ7013537.1"/>
    </source>
</evidence>
<keyword evidence="8" id="KW-1185">Reference proteome</keyword>
<dbReference type="Pfam" id="PF00190">
    <property type="entry name" value="Cupin_1"/>
    <property type="match status" value="1"/>
</dbReference>
<dbReference type="GO" id="GO:0045735">
    <property type="term" value="F:nutrient reservoir activity"/>
    <property type="evidence" value="ECO:0007669"/>
    <property type="project" value="UniProtKB-KW"/>
</dbReference>
<dbReference type="PANTHER" id="PTHR31189:SF48">
    <property type="entry name" value="LEGUMIN B"/>
    <property type="match status" value="1"/>
</dbReference>
<dbReference type="InterPro" id="IPR011051">
    <property type="entry name" value="RmlC_Cupin_sf"/>
</dbReference>
<reference evidence="7 8" key="1">
    <citation type="journal article" date="2023" name="Mol. Ecol. Resour.">
        <title>Chromosome-level genome assembly of a triploid poplar Populus alba 'Berolinensis'.</title>
        <authorList>
            <person name="Chen S."/>
            <person name="Yu Y."/>
            <person name="Wang X."/>
            <person name="Wang S."/>
            <person name="Zhang T."/>
            <person name="Zhou Y."/>
            <person name="He R."/>
            <person name="Meng N."/>
            <person name="Wang Y."/>
            <person name="Liu W."/>
            <person name="Liu Z."/>
            <person name="Liu J."/>
            <person name="Guo Q."/>
            <person name="Huang H."/>
            <person name="Sederoff R.R."/>
            <person name="Wang G."/>
            <person name="Qu G."/>
            <person name="Chen S."/>
        </authorList>
    </citation>
    <scope>NUCLEOTIDE SEQUENCE [LARGE SCALE GENOMIC DNA]</scope>
    <source>
        <strain evidence="7">SC-2020</strain>
    </source>
</reference>
<dbReference type="SUPFAM" id="SSF51182">
    <property type="entry name" value="RmlC-like cupins"/>
    <property type="match status" value="1"/>
</dbReference>
<dbReference type="PANTHER" id="PTHR31189">
    <property type="entry name" value="OS03G0336100 PROTEIN-RELATED"/>
    <property type="match status" value="1"/>
</dbReference>
<keyword evidence="4" id="KW-1015">Disulfide bond</keyword>
<evidence type="ECO:0000256" key="4">
    <source>
        <dbReference type="ARBA" id="ARBA00023157"/>
    </source>
</evidence>
<protein>
    <submittedName>
        <fullName evidence="7">Legumin B-like</fullName>
    </submittedName>
</protein>
<evidence type="ECO:0000256" key="2">
    <source>
        <dbReference type="ARBA" id="ARBA00022761"/>
    </source>
</evidence>
<gene>
    <name evidence="7" type="ORF">NC653_003257</name>
</gene>
<dbReference type="AlphaFoldDB" id="A0AAD6WIG2"/>
<name>A0AAD6WIG2_9ROSI</name>
<evidence type="ECO:0000256" key="3">
    <source>
        <dbReference type="ARBA" id="ARBA00023129"/>
    </source>
</evidence>
<feature type="region of interest" description="Disordered" evidence="5">
    <location>
        <begin position="20"/>
        <end position="45"/>
    </location>
</feature>
<keyword evidence="3" id="KW-0708">Seed storage protein</keyword>
<dbReference type="InterPro" id="IPR014710">
    <property type="entry name" value="RmlC-like_jellyroll"/>
</dbReference>
<evidence type="ECO:0000313" key="8">
    <source>
        <dbReference type="Proteomes" id="UP001164929"/>
    </source>
</evidence>
<keyword evidence="2" id="KW-0758">Storage protein</keyword>
<feature type="domain" description="Cupin type-1" evidence="6">
    <location>
        <begin position="55"/>
        <end position="193"/>
    </location>
</feature>
<evidence type="ECO:0000256" key="1">
    <source>
        <dbReference type="ARBA" id="ARBA00007178"/>
    </source>
</evidence>
<dbReference type="InterPro" id="IPR006044">
    <property type="entry name" value="11S_seedstore_pln"/>
</dbReference>
<comment type="caution">
    <text evidence="7">The sequence shown here is derived from an EMBL/GenBank/DDBJ whole genome shotgun (WGS) entry which is preliminary data.</text>
</comment>
<dbReference type="InterPro" id="IPR050253">
    <property type="entry name" value="Seed_Storage-Functional"/>
</dbReference>
<dbReference type="InterPro" id="IPR006045">
    <property type="entry name" value="Cupin_1"/>
</dbReference>
<dbReference type="Proteomes" id="UP001164929">
    <property type="component" value="Chromosome 1"/>
</dbReference>
<feature type="compositionally biased region" description="Basic and acidic residues" evidence="5">
    <location>
        <begin position="26"/>
        <end position="38"/>
    </location>
</feature>
<dbReference type="CDD" id="cd02243">
    <property type="entry name" value="cupin_11S_legumin_C"/>
    <property type="match status" value="1"/>
</dbReference>
<evidence type="ECO:0000256" key="5">
    <source>
        <dbReference type="SAM" id="MobiDB-lite"/>
    </source>
</evidence>
<dbReference type="SMART" id="SM00835">
    <property type="entry name" value="Cupin_1"/>
    <property type="match status" value="1"/>
</dbReference>
<comment type="similarity">
    <text evidence="1">Belongs to the 11S seed storage protein (globulins) family.</text>
</comment>
<dbReference type="Gene3D" id="2.60.120.10">
    <property type="entry name" value="Jelly Rolls"/>
    <property type="match status" value="2"/>
</dbReference>
<sequence length="194" mass="21577">MKNENDNRGIIVRVQHELQVVSPQQSREEEEREREHQRSPGGGVEETFCTARLKHNINNPERADVFNPHAGRLTTVNSLNLLILRYLQLSAQRGVLYPNALMSPNWNINAHSICYITRGNGRIQIVGDNGQAVFDGQVREGQLVITAPQNFAAVKKAGSQGLEWVSFKTNDNAEISQLAGRVSVCAIPKDVIVI</sequence>
<dbReference type="PRINTS" id="PR00439">
    <property type="entry name" value="11SGLOBULIN"/>
</dbReference>
<accession>A0AAD6WIG2</accession>